<sequence length="82" mass="9463">MPEQDRPFIDFIKDQGKLNLIGAEIGVLYGINAKHLLQALNINKLYLIDPYIPYPEYLDIKGPFAQYAQRVADKNLKPFLEK</sequence>
<gene>
    <name evidence="1" type="ORF">S03H2_39311</name>
</gene>
<evidence type="ECO:0000313" key="1">
    <source>
        <dbReference type="EMBL" id="GAH48299.1"/>
    </source>
</evidence>
<protein>
    <submittedName>
        <fullName evidence="1">Uncharacterized protein</fullName>
    </submittedName>
</protein>
<dbReference type="AlphaFoldDB" id="X1H360"/>
<organism evidence="1">
    <name type="scientific">marine sediment metagenome</name>
    <dbReference type="NCBI Taxonomy" id="412755"/>
    <lineage>
        <taxon>unclassified sequences</taxon>
        <taxon>metagenomes</taxon>
        <taxon>ecological metagenomes</taxon>
    </lineage>
</organism>
<accession>X1H360</accession>
<proteinExistence type="predicted"/>
<dbReference type="EMBL" id="BARU01024290">
    <property type="protein sequence ID" value="GAH48299.1"/>
    <property type="molecule type" value="Genomic_DNA"/>
</dbReference>
<comment type="caution">
    <text evidence="1">The sequence shown here is derived from an EMBL/GenBank/DDBJ whole genome shotgun (WGS) entry which is preliminary data.</text>
</comment>
<name>X1H360_9ZZZZ</name>
<reference evidence="1" key="1">
    <citation type="journal article" date="2014" name="Front. Microbiol.">
        <title>High frequency of phylogenetically diverse reductive dehalogenase-homologous genes in deep subseafloor sedimentary metagenomes.</title>
        <authorList>
            <person name="Kawai M."/>
            <person name="Futagami T."/>
            <person name="Toyoda A."/>
            <person name="Takaki Y."/>
            <person name="Nishi S."/>
            <person name="Hori S."/>
            <person name="Arai W."/>
            <person name="Tsubouchi T."/>
            <person name="Morono Y."/>
            <person name="Uchiyama I."/>
            <person name="Ito T."/>
            <person name="Fujiyama A."/>
            <person name="Inagaki F."/>
            <person name="Takami H."/>
        </authorList>
    </citation>
    <scope>NUCLEOTIDE SEQUENCE</scope>
    <source>
        <strain evidence="1">Expedition CK06-06</strain>
    </source>
</reference>